<feature type="region of interest" description="Disordered" evidence="1">
    <location>
        <begin position="47"/>
        <end position="73"/>
    </location>
</feature>
<evidence type="ECO:0000313" key="3">
    <source>
        <dbReference type="Proteomes" id="UP000018001"/>
    </source>
</evidence>
<organism evidence="2 3">
    <name type="scientific">Byssochlamys spectabilis (strain No. 5 / NBRC 109023)</name>
    <name type="common">Paecilomyces variotii</name>
    <dbReference type="NCBI Taxonomy" id="1356009"/>
    <lineage>
        <taxon>Eukaryota</taxon>
        <taxon>Fungi</taxon>
        <taxon>Dikarya</taxon>
        <taxon>Ascomycota</taxon>
        <taxon>Pezizomycotina</taxon>
        <taxon>Eurotiomycetes</taxon>
        <taxon>Eurotiomycetidae</taxon>
        <taxon>Eurotiales</taxon>
        <taxon>Thermoascaceae</taxon>
        <taxon>Paecilomyces</taxon>
    </lineage>
</organism>
<protein>
    <submittedName>
        <fullName evidence="2">Uncharacterized protein</fullName>
    </submittedName>
</protein>
<proteinExistence type="predicted"/>
<dbReference type="EMBL" id="BAUL01000168">
    <property type="protein sequence ID" value="GAD96552.1"/>
    <property type="molecule type" value="Genomic_DNA"/>
</dbReference>
<gene>
    <name evidence="2" type="ORF">PVAR5_5210</name>
</gene>
<dbReference type="HOGENOM" id="CLU_1562669_0_0_1"/>
<reference evidence="3" key="1">
    <citation type="journal article" date="2014" name="Genome Announc.">
        <title>Draft genome sequence of the formaldehyde-resistant fungus Byssochlamys spectabilis No. 5 (anamorph Paecilomyces variotii No. 5) (NBRC109023).</title>
        <authorList>
            <person name="Oka T."/>
            <person name="Ekino K."/>
            <person name="Fukuda K."/>
            <person name="Nomura Y."/>
        </authorList>
    </citation>
    <scope>NUCLEOTIDE SEQUENCE [LARGE SCALE GENOMIC DNA]</scope>
    <source>
        <strain evidence="3">No. 5 / NBRC 109023</strain>
    </source>
</reference>
<evidence type="ECO:0000313" key="2">
    <source>
        <dbReference type="EMBL" id="GAD96552.1"/>
    </source>
</evidence>
<dbReference type="Proteomes" id="UP000018001">
    <property type="component" value="Unassembled WGS sequence"/>
</dbReference>
<sequence>MPVSIDGAGIRLQVATARRDELFHQQPPRGDIRWTGTEFSTTADVRLPESETGPVGGAKRGVDDGEQPKGRPAVLGGRARCFQALSEWLLLNYDDDTLKFVGGFTSALRSGIVTVTGASAWLGASWTTATAEASLATELASWSSRTYGEDEWLLSRWLTITRQASFYSGRP</sequence>
<dbReference type="InParanoid" id="V5G6R6"/>
<accession>V5G6R6</accession>
<keyword evidence="3" id="KW-1185">Reference proteome</keyword>
<comment type="caution">
    <text evidence="2">The sequence shown here is derived from an EMBL/GenBank/DDBJ whole genome shotgun (WGS) entry which is preliminary data.</text>
</comment>
<feature type="compositionally biased region" description="Basic and acidic residues" evidence="1">
    <location>
        <begin position="60"/>
        <end position="69"/>
    </location>
</feature>
<name>V5G6R6_BYSSN</name>
<dbReference type="AlphaFoldDB" id="V5G6R6"/>
<evidence type="ECO:0000256" key="1">
    <source>
        <dbReference type="SAM" id="MobiDB-lite"/>
    </source>
</evidence>